<proteinExistence type="inferred from homology"/>
<evidence type="ECO:0000256" key="14">
    <source>
        <dbReference type="ARBA" id="ARBA00023136"/>
    </source>
</evidence>
<keyword evidence="12 16" id="KW-0830">Ubiquinone</keyword>
<comment type="function">
    <text evidence="16">Core subunit of the mitochondrial membrane respiratory chain NADH dehydrogenase (Complex I) which catalyzes electron transfer from NADH through the respiratory chain, using ubiquinone as an electron acceptor. Essential for the catalytic activity and assembly of complex I.</text>
</comment>
<dbReference type="PRINTS" id="PR01434">
    <property type="entry name" value="NADHDHGNASE5"/>
</dbReference>
<dbReference type="InterPro" id="IPR001516">
    <property type="entry name" value="Proton_antipo_N"/>
</dbReference>
<keyword evidence="7" id="KW-0999">Mitochondrion inner membrane</keyword>
<dbReference type="InterPro" id="IPR003945">
    <property type="entry name" value="NU5C-like"/>
</dbReference>
<feature type="domain" description="NADH:quinone oxidoreductase/Mrp antiporter transmembrane" evidence="17">
    <location>
        <begin position="111"/>
        <end position="377"/>
    </location>
</feature>
<comment type="subcellular location">
    <subcellularLocation>
        <location evidence="1">Mitochondrion inner membrane</location>
        <topology evidence="1">Multi-pass membrane protein</topology>
    </subcellularLocation>
</comment>
<dbReference type="RefSeq" id="YP_010133201.1">
    <property type="nucleotide sequence ID" value="NC_056656.1"/>
</dbReference>
<sequence length="592" mass="66655">MLFLWNILKVSYYCRWFSYVACFFSLLWGLSLGEDMFILGWELIRYSSCGYSVEVMVDQVGLIFAGVVFLVSGCVFKFSDFYMKEEPYSSRFHCLLMCFVFSMILFIFIPNLFGLMMGWDGLGVFSFLLIIHYPSSSSLSAGLFTALTNRLGDCFIILLLLFSGMELGESSCLGEDFGYFGFLLAFGSMTKSAQYPFCSWLPQAMAAPTPVSSLVHSSTLVTAGVFLVIRYCDSLSWGSVSVLQWSSLLTLMISGVAACLEYDLKKVVALSTLSQVSLMMFSVSAGFPALAFFHLISHAVTKALLFICVGLIIKGYDQDLRRLGSCFSEVPGLKGYFIGSCAGLCGFPFFSGFYSKEMILESLFVSEISVVGVILFLVGVFSTGYYSARLAYYCFFSSLGVSWESGTKAFRSSGCDLPEIHSCCFPLLVFSVLMGSWGAWFVISCPSLYEFRFIKLLLLMVPGVGVWWFWVNEIAGACYSYYSWASVRCSRDGRRESCVDEAKVRRLSFFRELGFMDGLSSQPFVYWGFMLSEEVNSWMEQGWVEYFGPGGFGKWFKNFLNCNMTMCENWFNFYFVLYMSCIILWVCLPGVV</sequence>
<evidence type="ECO:0000256" key="10">
    <source>
        <dbReference type="ARBA" id="ARBA00022989"/>
    </source>
</evidence>
<evidence type="ECO:0000256" key="2">
    <source>
        <dbReference type="ARBA" id="ARBA00012944"/>
    </source>
</evidence>
<dbReference type="Pfam" id="PF00662">
    <property type="entry name" value="Proton_antipo_N"/>
    <property type="match status" value="1"/>
</dbReference>
<evidence type="ECO:0000256" key="9">
    <source>
        <dbReference type="ARBA" id="ARBA00022982"/>
    </source>
</evidence>
<feature type="transmembrane region" description="Helical" evidence="16">
    <location>
        <begin position="210"/>
        <end position="230"/>
    </location>
</feature>
<dbReference type="GeneID" id="67122074"/>
<evidence type="ECO:0000256" key="7">
    <source>
        <dbReference type="ARBA" id="ARBA00022792"/>
    </source>
</evidence>
<gene>
    <name evidence="20" type="primary">ND5</name>
</gene>
<reference evidence="20" key="1">
    <citation type="submission" date="2007-03" db="EMBL/GenBank/DDBJ databases">
        <authorList>
            <person name="Ren J.F."/>
            <person name="Shen X."/>
            <person name="Liu B."/>
        </authorList>
    </citation>
    <scope>NUCLEOTIDE SEQUENCE</scope>
</reference>
<feature type="transmembrane region" description="Helical" evidence="16">
    <location>
        <begin position="90"/>
        <end position="109"/>
    </location>
</feature>
<organism evidence="20">
    <name type="scientific">Azumapecten farreri</name>
    <name type="common">Farrer's scallop</name>
    <name type="synonym">Chlamys farreri</name>
    <dbReference type="NCBI Taxonomy" id="106299"/>
    <lineage>
        <taxon>Eukaryota</taxon>
        <taxon>Metazoa</taxon>
        <taxon>Spiralia</taxon>
        <taxon>Lophotrochozoa</taxon>
        <taxon>Mollusca</taxon>
        <taxon>Bivalvia</taxon>
        <taxon>Autobranchia</taxon>
        <taxon>Pteriomorphia</taxon>
        <taxon>Pectinida</taxon>
        <taxon>Pectinoidea</taxon>
        <taxon>Pectinidae</taxon>
        <taxon>Azumapecten</taxon>
    </lineage>
</organism>
<evidence type="ECO:0000256" key="11">
    <source>
        <dbReference type="ARBA" id="ARBA00023027"/>
    </source>
</evidence>
<evidence type="ECO:0000256" key="15">
    <source>
        <dbReference type="ARBA" id="ARBA00049551"/>
    </source>
</evidence>
<keyword evidence="5" id="KW-0679">Respiratory chain</keyword>
<feature type="transmembrane region" description="Helical" evidence="16">
    <location>
        <begin position="242"/>
        <end position="260"/>
    </location>
</feature>
<evidence type="ECO:0000259" key="18">
    <source>
        <dbReference type="Pfam" id="PF00662"/>
    </source>
</evidence>
<evidence type="ECO:0000256" key="1">
    <source>
        <dbReference type="ARBA" id="ARBA00004448"/>
    </source>
</evidence>
<evidence type="ECO:0000256" key="4">
    <source>
        <dbReference type="ARBA" id="ARBA00022448"/>
    </source>
</evidence>
<feature type="transmembrane region" description="Helical" evidence="16">
    <location>
        <begin position="456"/>
        <end position="482"/>
    </location>
</feature>
<comment type="similarity">
    <text evidence="16">Belongs to the complex I subunit 5 family.</text>
</comment>
<dbReference type="CTD" id="4540"/>
<dbReference type="AlphaFoldDB" id="C6YXJ2"/>
<evidence type="ECO:0000256" key="16">
    <source>
        <dbReference type="RuleBase" id="RU003404"/>
    </source>
</evidence>
<dbReference type="PANTHER" id="PTHR42829">
    <property type="entry name" value="NADH-UBIQUINONE OXIDOREDUCTASE CHAIN 5"/>
    <property type="match status" value="1"/>
</dbReference>
<feature type="transmembrane region" description="Helical" evidence="16">
    <location>
        <begin position="147"/>
        <end position="165"/>
    </location>
</feature>
<dbReference type="GO" id="GO:0003954">
    <property type="term" value="F:NADH dehydrogenase activity"/>
    <property type="evidence" value="ECO:0007669"/>
    <property type="project" value="TreeGrafter"/>
</dbReference>
<dbReference type="PANTHER" id="PTHR42829:SF2">
    <property type="entry name" value="NADH-UBIQUINONE OXIDOREDUCTASE CHAIN 5"/>
    <property type="match status" value="1"/>
</dbReference>
<evidence type="ECO:0000256" key="5">
    <source>
        <dbReference type="ARBA" id="ARBA00022660"/>
    </source>
</evidence>
<keyword evidence="4 16" id="KW-0813">Transport</keyword>
<keyword evidence="10 16" id="KW-1133">Transmembrane helix</keyword>
<feature type="transmembrane region" description="Helical" evidence="16">
    <location>
        <begin position="333"/>
        <end position="351"/>
    </location>
</feature>
<dbReference type="GO" id="GO:0042773">
    <property type="term" value="P:ATP synthesis coupled electron transport"/>
    <property type="evidence" value="ECO:0007669"/>
    <property type="project" value="InterPro"/>
</dbReference>
<evidence type="ECO:0000259" key="17">
    <source>
        <dbReference type="Pfam" id="PF00361"/>
    </source>
</evidence>
<feature type="transmembrane region" description="Helical" evidence="16">
    <location>
        <begin position="60"/>
        <end position="78"/>
    </location>
</feature>
<feature type="transmembrane region" description="Helical" evidence="16">
    <location>
        <begin position="427"/>
        <end position="449"/>
    </location>
</feature>
<evidence type="ECO:0000313" key="20">
    <source>
        <dbReference type="EMBL" id="ABQ96656.1"/>
    </source>
</evidence>
<dbReference type="GO" id="GO:0005743">
    <property type="term" value="C:mitochondrial inner membrane"/>
    <property type="evidence" value="ECO:0007669"/>
    <property type="project" value="UniProtKB-SubCell"/>
</dbReference>
<keyword evidence="11 16" id="KW-0520">NAD</keyword>
<evidence type="ECO:0000256" key="8">
    <source>
        <dbReference type="ARBA" id="ARBA00022967"/>
    </source>
</evidence>
<keyword evidence="14 16" id="KW-0472">Membrane</keyword>
<dbReference type="Pfam" id="PF06455">
    <property type="entry name" value="NADH5_C"/>
    <property type="match status" value="1"/>
</dbReference>
<keyword evidence="8" id="KW-1278">Translocase</keyword>
<accession>C6YXJ2</accession>
<reference evidence="20" key="2">
    <citation type="journal article" date="2010" name="J. Mol. Evol.">
        <title>The mitochondrial genomes of two scallops, Argopecten irradians and Chlamys farreri (Mollusca: Bivalvia): the most highly rearranged gene order in the family Pectinidae.</title>
        <authorList>
            <person name="Ren J."/>
            <person name="Shen X."/>
            <person name="Jiang F."/>
            <person name="Liu B."/>
        </authorList>
    </citation>
    <scope>NUCLEOTIDE SEQUENCE</scope>
</reference>
<feature type="transmembrane region" description="Helical" evidence="16">
    <location>
        <begin position="291"/>
        <end position="313"/>
    </location>
</feature>
<evidence type="ECO:0000256" key="6">
    <source>
        <dbReference type="ARBA" id="ARBA00022692"/>
    </source>
</evidence>
<feature type="transmembrane region" description="Helical" evidence="16">
    <location>
        <begin position="573"/>
        <end position="591"/>
    </location>
</feature>
<protein>
    <recommendedName>
        <fullName evidence="3 16">NADH-ubiquinone oxidoreductase chain 5</fullName>
        <ecNumber evidence="2 16">7.1.1.2</ecNumber>
    </recommendedName>
</protein>
<feature type="domain" description="NADH-Ubiquinone oxidoreductase (complex I) chain 5 N-terminal" evidence="18">
    <location>
        <begin position="50"/>
        <end position="92"/>
    </location>
</feature>
<evidence type="ECO:0000256" key="3">
    <source>
        <dbReference type="ARBA" id="ARBA00021096"/>
    </source>
</evidence>
<keyword evidence="9" id="KW-0249">Electron transport</keyword>
<keyword evidence="13 16" id="KW-0496">Mitochondrion</keyword>
<feature type="transmembrane region" description="Helical" evidence="16">
    <location>
        <begin position="363"/>
        <end position="383"/>
    </location>
</feature>
<evidence type="ECO:0000256" key="12">
    <source>
        <dbReference type="ARBA" id="ARBA00023075"/>
    </source>
</evidence>
<dbReference type="EMBL" id="EF473269">
    <property type="protein sequence ID" value="ABQ96656.1"/>
    <property type="molecule type" value="Genomic_DNA"/>
</dbReference>
<dbReference type="GO" id="GO:0008137">
    <property type="term" value="F:NADH dehydrogenase (ubiquinone) activity"/>
    <property type="evidence" value="ECO:0007669"/>
    <property type="project" value="UniProtKB-EC"/>
</dbReference>
<feature type="transmembrane region" description="Helical" evidence="16">
    <location>
        <begin position="115"/>
        <end position="135"/>
    </location>
</feature>
<dbReference type="Pfam" id="PF00361">
    <property type="entry name" value="Proton_antipo_M"/>
    <property type="match status" value="1"/>
</dbReference>
<feature type="transmembrane region" description="Helical" evidence="16">
    <location>
        <begin position="12"/>
        <end position="31"/>
    </location>
</feature>
<evidence type="ECO:0000256" key="13">
    <source>
        <dbReference type="ARBA" id="ARBA00023128"/>
    </source>
</evidence>
<geneLocation type="mitochondrion" evidence="20"/>
<evidence type="ECO:0000259" key="19">
    <source>
        <dbReference type="Pfam" id="PF06455"/>
    </source>
</evidence>
<dbReference type="InterPro" id="IPR010934">
    <property type="entry name" value="NADH_DH_su5_C"/>
</dbReference>
<feature type="domain" description="NADH dehydrogenase subunit 5 C-terminal" evidence="19">
    <location>
        <begin position="507"/>
        <end position="586"/>
    </location>
</feature>
<keyword evidence="6 16" id="KW-0812">Transmembrane</keyword>
<dbReference type="InterPro" id="IPR001750">
    <property type="entry name" value="ND/Mrp_TM"/>
</dbReference>
<dbReference type="GO" id="GO:0015990">
    <property type="term" value="P:electron transport coupled proton transport"/>
    <property type="evidence" value="ECO:0007669"/>
    <property type="project" value="TreeGrafter"/>
</dbReference>
<name>C6YXJ2_AZUFA</name>
<comment type="catalytic activity">
    <reaction evidence="15 16">
        <text>a ubiquinone + NADH + 5 H(+)(in) = a ubiquinol + NAD(+) + 4 H(+)(out)</text>
        <dbReference type="Rhea" id="RHEA:29091"/>
        <dbReference type="Rhea" id="RHEA-COMP:9565"/>
        <dbReference type="Rhea" id="RHEA-COMP:9566"/>
        <dbReference type="ChEBI" id="CHEBI:15378"/>
        <dbReference type="ChEBI" id="CHEBI:16389"/>
        <dbReference type="ChEBI" id="CHEBI:17976"/>
        <dbReference type="ChEBI" id="CHEBI:57540"/>
        <dbReference type="ChEBI" id="CHEBI:57945"/>
        <dbReference type="EC" id="7.1.1.2"/>
    </reaction>
</comment>
<dbReference type="EC" id="7.1.1.2" evidence="2 16"/>